<dbReference type="HAMAP" id="MF_00423">
    <property type="entry name" value="SelA"/>
    <property type="match status" value="1"/>
</dbReference>
<evidence type="ECO:0000256" key="3">
    <source>
        <dbReference type="ARBA" id="ARBA00022679"/>
    </source>
</evidence>
<reference evidence="11 12" key="1">
    <citation type="submission" date="2018-05" db="EMBL/GenBank/DDBJ databases">
        <title>Freshwater and sediment microbial communities from various areas in North America, analyzing microbe dynamics in response to fracking.</title>
        <authorList>
            <person name="Lamendella R."/>
        </authorList>
    </citation>
    <scope>NUCLEOTIDE SEQUENCE [LARGE SCALE GENOMIC DNA]</scope>
    <source>
        <strain evidence="11 12">67</strain>
    </source>
</reference>
<dbReference type="PANTHER" id="PTHR32328">
    <property type="entry name" value="L-SERYL-TRNA(SEC) SELENIUM TRANSFERASE"/>
    <property type="match status" value="1"/>
</dbReference>
<dbReference type="SUPFAM" id="SSF53383">
    <property type="entry name" value="PLP-dependent transferases"/>
    <property type="match status" value="1"/>
</dbReference>
<dbReference type="InterPro" id="IPR015424">
    <property type="entry name" value="PyrdxlP-dep_Trfase"/>
</dbReference>
<dbReference type="RefSeq" id="WP_110275959.1">
    <property type="nucleotide sequence ID" value="NZ_QJJG01000016.1"/>
</dbReference>
<comment type="subunit">
    <text evidence="8">Homodecamer; pentamer of dimers. Binds only one seryl-tRNA(Sec) per dimer.</text>
</comment>
<gene>
    <name evidence="8" type="primary">selA</name>
    <name evidence="11" type="ORF">DET57_11636</name>
</gene>
<evidence type="ECO:0000256" key="9">
    <source>
        <dbReference type="PIRSR" id="PIRSR618319-50"/>
    </source>
</evidence>
<dbReference type="Gene3D" id="3.40.640.10">
    <property type="entry name" value="Type I PLP-dependent aspartate aminotransferase-like (Major domain)"/>
    <property type="match status" value="1"/>
</dbReference>
<comment type="pathway">
    <text evidence="8">Aminoacyl-tRNA biosynthesis; selenocysteinyl-tRNA(Sec) biosynthesis; selenocysteinyl-tRNA(Sec) from L-seryl-tRNA(Sec) (bacterial route): step 1/1.</text>
</comment>
<evidence type="ECO:0000256" key="8">
    <source>
        <dbReference type="HAMAP-Rule" id="MF_00423"/>
    </source>
</evidence>
<comment type="catalytic activity">
    <reaction evidence="8">
        <text>L-seryl-tRNA(Sec) + selenophosphate + H(+) = L-selenocysteinyl-tRNA(Sec) + phosphate</text>
        <dbReference type="Rhea" id="RHEA:22728"/>
        <dbReference type="Rhea" id="RHEA-COMP:9742"/>
        <dbReference type="Rhea" id="RHEA-COMP:9743"/>
        <dbReference type="ChEBI" id="CHEBI:15378"/>
        <dbReference type="ChEBI" id="CHEBI:16144"/>
        <dbReference type="ChEBI" id="CHEBI:43474"/>
        <dbReference type="ChEBI" id="CHEBI:78533"/>
        <dbReference type="ChEBI" id="CHEBI:78573"/>
        <dbReference type="EC" id="2.9.1.1"/>
    </reaction>
</comment>
<feature type="domain" description="L-seryl-tRNA selenium transferase N-terminal" evidence="10">
    <location>
        <begin position="11"/>
        <end position="48"/>
    </location>
</feature>
<protein>
    <recommendedName>
        <fullName evidence="8">L-seryl-tRNA(Sec) selenium transferase</fullName>
        <ecNumber evidence="8">2.9.1.1</ecNumber>
    </recommendedName>
    <alternativeName>
        <fullName evidence="8">Selenocysteine synthase</fullName>
        <shortName evidence="8">Sec synthase</shortName>
    </alternativeName>
    <alternativeName>
        <fullName evidence="8">Selenocysteinyl-tRNA(Sec) synthase</fullName>
    </alternativeName>
</protein>
<dbReference type="PANTHER" id="PTHR32328:SF0">
    <property type="entry name" value="L-SERYL-TRNA(SEC) SELENIUM TRANSFERASE"/>
    <property type="match status" value="1"/>
</dbReference>
<dbReference type="UniPathway" id="UPA00906">
    <property type="reaction ID" value="UER00896"/>
</dbReference>
<comment type="cofactor">
    <cofactor evidence="1 8 9">
        <name>pyridoxal 5'-phosphate</name>
        <dbReference type="ChEBI" id="CHEBI:597326"/>
    </cofactor>
</comment>
<keyword evidence="3 8" id="KW-0808">Transferase</keyword>
<dbReference type="Gene3D" id="3.90.1150.180">
    <property type="match status" value="1"/>
</dbReference>
<dbReference type="GO" id="GO:0001717">
    <property type="term" value="P:conversion of seryl-tRNAsec to selenocys-tRNAsec"/>
    <property type="evidence" value="ECO:0007669"/>
    <property type="project" value="UniProtKB-UniRule"/>
</dbReference>
<dbReference type="FunFam" id="3.40.640.10:FF:000028">
    <property type="entry name" value="L-seryl-tRNA(Sec) selenium transferase"/>
    <property type="match status" value="1"/>
</dbReference>
<evidence type="ECO:0000256" key="7">
    <source>
        <dbReference type="ARBA" id="ARBA00044507"/>
    </source>
</evidence>
<keyword evidence="5 8" id="KW-0648">Protein biosynthesis</keyword>
<feature type="modified residue" description="N6-(pyridoxal phosphate)lysine" evidence="8 9">
    <location>
        <position position="295"/>
    </location>
</feature>
<evidence type="ECO:0000259" key="10">
    <source>
        <dbReference type="Pfam" id="PF12390"/>
    </source>
</evidence>
<comment type="subcellular location">
    <subcellularLocation>
        <location evidence="8">Cytoplasm</location>
    </subcellularLocation>
</comment>
<evidence type="ECO:0000313" key="12">
    <source>
        <dbReference type="Proteomes" id="UP000247485"/>
    </source>
</evidence>
<keyword evidence="2 8" id="KW-0963">Cytoplasm</keyword>
<dbReference type="GO" id="GO:0005737">
    <property type="term" value="C:cytoplasm"/>
    <property type="evidence" value="ECO:0007669"/>
    <property type="project" value="UniProtKB-SubCell"/>
</dbReference>
<dbReference type="GO" id="GO:0001514">
    <property type="term" value="P:selenocysteine incorporation"/>
    <property type="evidence" value="ECO:0007669"/>
    <property type="project" value="UniProtKB-UniRule"/>
</dbReference>
<dbReference type="InterPro" id="IPR004534">
    <property type="entry name" value="SelA_trans"/>
</dbReference>
<evidence type="ECO:0000256" key="2">
    <source>
        <dbReference type="ARBA" id="ARBA00022490"/>
    </source>
</evidence>
<dbReference type="AlphaFoldDB" id="A0A318FEM2"/>
<comment type="function">
    <text evidence="8">Converts seryl-tRNA(Sec) to selenocysteinyl-tRNA(Sec) required for selenoprotein biosynthesis.</text>
</comment>
<dbReference type="NCBIfam" id="TIGR00474">
    <property type="entry name" value="selA"/>
    <property type="match status" value="1"/>
</dbReference>
<evidence type="ECO:0000313" key="11">
    <source>
        <dbReference type="EMBL" id="PXW40746.1"/>
    </source>
</evidence>
<evidence type="ECO:0000256" key="6">
    <source>
        <dbReference type="ARBA" id="ARBA00023266"/>
    </source>
</evidence>
<keyword evidence="4 8" id="KW-0663">Pyridoxal phosphate</keyword>
<name>A0A318FEM2_KLEOX</name>
<dbReference type="InterPro" id="IPR018319">
    <property type="entry name" value="SelA-like"/>
</dbReference>
<proteinExistence type="inferred from homology"/>
<keyword evidence="6 8" id="KW-0711">Selenium</keyword>
<dbReference type="EMBL" id="QJJG01000016">
    <property type="protein sequence ID" value="PXW40746.1"/>
    <property type="molecule type" value="Genomic_DNA"/>
</dbReference>
<comment type="similarity">
    <text evidence="7 8">Belongs to the SelA family.</text>
</comment>
<dbReference type="Proteomes" id="UP000247485">
    <property type="component" value="Unassembled WGS sequence"/>
</dbReference>
<sequence>MTTEIRALYTRLPAIDRLLREPAFSTLLTQYGHSQTVTLLRQMLEEAREHIRQSQALPDWSDDWLQETTRRLTQTQQSALRPVFNLTGTVLHTNLGRAIQAEAAVEAVAQAMRAPVTLEYDLDDAGRGHRDRALADLLCRITGAEDACIVNNNAAAVLLMLAATANGCEVVVSRGELVEIGGAFRIPDVMRQAGCILHEVGTTNRTHAKDYRQAVNENTGLLMKVHTSNYSIEGFTKAVDETELADIGRELNIPVVVDLGSGSLVDLSHYGLPKEPMPQELIAAGVSLVSFSGDKLLGGPQAGIIVGKKALIAQLQSHPLKRALRADKMTLAALEATLRLYLHPEKLTVELPTLRLLTRPADEIRQQGERVLSVLAAHYADFDLRVEPCLSQIGSGSLPVDRLPSAALTFTPRDGRGSQLEALAARWRLLPVPVIGRVYDGRLWLDLRCLEDETRFMEMLLR</sequence>
<accession>A0A318FEM2</accession>
<dbReference type="InterPro" id="IPR025862">
    <property type="entry name" value="SelA_trans_N_dom"/>
</dbReference>
<evidence type="ECO:0000256" key="4">
    <source>
        <dbReference type="ARBA" id="ARBA00022898"/>
    </source>
</evidence>
<dbReference type="Pfam" id="PF12390">
    <property type="entry name" value="Se-cys_synth_N"/>
    <property type="match status" value="1"/>
</dbReference>
<dbReference type="GO" id="GO:0004125">
    <property type="term" value="F:L-seryl-tRNA(Sec) selenium transferase activity"/>
    <property type="evidence" value="ECO:0007669"/>
    <property type="project" value="UniProtKB-UniRule"/>
</dbReference>
<evidence type="ECO:0000256" key="1">
    <source>
        <dbReference type="ARBA" id="ARBA00001933"/>
    </source>
</evidence>
<evidence type="ECO:0000256" key="5">
    <source>
        <dbReference type="ARBA" id="ARBA00022917"/>
    </source>
</evidence>
<organism evidence="11 12">
    <name type="scientific">Klebsiella oxytoca</name>
    <dbReference type="NCBI Taxonomy" id="571"/>
    <lineage>
        <taxon>Bacteria</taxon>
        <taxon>Pseudomonadati</taxon>
        <taxon>Pseudomonadota</taxon>
        <taxon>Gammaproteobacteria</taxon>
        <taxon>Enterobacterales</taxon>
        <taxon>Enterobacteriaceae</taxon>
        <taxon>Klebsiella/Raoultella group</taxon>
        <taxon>Klebsiella</taxon>
    </lineage>
</organism>
<dbReference type="Pfam" id="PF03841">
    <property type="entry name" value="SelA"/>
    <property type="match status" value="1"/>
</dbReference>
<dbReference type="EC" id="2.9.1.1" evidence="8"/>
<comment type="caution">
    <text evidence="11">The sequence shown here is derived from an EMBL/GenBank/DDBJ whole genome shotgun (WGS) entry which is preliminary data.</text>
</comment>
<dbReference type="InterPro" id="IPR015421">
    <property type="entry name" value="PyrdxlP-dep_Trfase_major"/>
</dbReference>